<dbReference type="InterPro" id="IPR016147">
    <property type="entry name" value="Pili_assmbl_chaperone_N"/>
</dbReference>
<evidence type="ECO:0000256" key="4">
    <source>
        <dbReference type="ARBA" id="ARBA00022764"/>
    </source>
</evidence>
<keyword evidence="5" id="KW-0143">Chaperone</keyword>
<accession>A0A2Z6IDA2</accession>
<dbReference type="SUPFAM" id="SSF49584">
    <property type="entry name" value="Periplasmic chaperone C-domain"/>
    <property type="match status" value="1"/>
</dbReference>
<dbReference type="InterPro" id="IPR013783">
    <property type="entry name" value="Ig-like_fold"/>
</dbReference>
<evidence type="ECO:0000256" key="1">
    <source>
        <dbReference type="ARBA" id="ARBA00004418"/>
    </source>
</evidence>
<evidence type="ECO:0000256" key="2">
    <source>
        <dbReference type="ARBA" id="ARBA00007399"/>
    </source>
</evidence>
<sequence>MRAVLWGALALLAASPAATVASALDFDANRIEFSRTRIVLNAGRGSAALTLVNRGRDTVLMNAAVLDARADGTADRDLCRFATVERPLKPLAAGETEIVRVALLDAPGEVESLCFLRARFIPKASPDSDTRVTSVLAALVKVFLRPESLRDVDPIERARSDLKLEKTAGGRMAIRNATPFWLTLDSLEVAGKPVLAPDARKPMLAPMTGHYEFDAPASSLVEARLLDDEGRPSNPLRWNTEQ</sequence>
<proteinExistence type="inferred from homology"/>
<keyword evidence="3 6" id="KW-0732">Signal</keyword>
<dbReference type="InterPro" id="IPR050643">
    <property type="entry name" value="Periplasmic_pilus_chap"/>
</dbReference>
<dbReference type="EMBL" id="AP018786">
    <property type="protein sequence ID" value="BBF23637.1"/>
    <property type="molecule type" value="Genomic_DNA"/>
</dbReference>
<dbReference type="InterPro" id="IPR001829">
    <property type="entry name" value="Pili_assmbl_chaperone_bac"/>
</dbReference>
<comment type="similarity">
    <text evidence="2">Belongs to the periplasmic pilus chaperone family.</text>
</comment>
<feature type="chain" id="PRO_5016277586" description="Pili assembly chaperone N-terminal domain-containing protein" evidence="6">
    <location>
        <begin position="24"/>
        <end position="242"/>
    </location>
</feature>
<dbReference type="RefSeq" id="WP_123957679.1">
    <property type="nucleotide sequence ID" value="NZ_AP018786.1"/>
</dbReference>
<dbReference type="InterPro" id="IPR008962">
    <property type="entry name" value="PapD-like_sf"/>
</dbReference>
<dbReference type="GO" id="GO:0071555">
    <property type="term" value="P:cell wall organization"/>
    <property type="evidence" value="ECO:0007669"/>
    <property type="project" value="InterPro"/>
</dbReference>
<dbReference type="SUPFAM" id="SSF49354">
    <property type="entry name" value="PapD-like"/>
    <property type="match status" value="1"/>
</dbReference>
<name>A0A2Z6IDA2_9BURK</name>
<evidence type="ECO:0000259" key="7">
    <source>
        <dbReference type="Pfam" id="PF00345"/>
    </source>
</evidence>
<keyword evidence="9" id="KW-1185">Reference proteome</keyword>
<evidence type="ECO:0000313" key="8">
    <source>
        <dbReference type="EMBL" id="BBF23637.1"/>
    </source>
</evidence>
<dbReference type="KEGG" id="sutt:SUTMEG_15280"/>
<evidence type="ECO:0000256" key="6">
    <source>
        <dbReference type="SAM" id="SignalP"/>
    </source>
</evidence>
<evidence type="ECO:0000313" key="9">
    <source>
        <dbReference type="Proteomes" id="UP000271003"/>
    </source>
</evidence>
<reference evidence="8 9" key="1">
    <citation type="journal article" date="2018" name="Int. J. Syst. Evol. Microbiol.">
        <title>Mesosutterella multiformis gen. nov., sp. nov., a member of the family Sutterellaceae and Sutterella megalosphaeroides sp. nov., isolated from human faeces.</title>
        <authorList>
            <person name="Sakamoto M."/>
            <person name="Ikeyama N."/>
            <person name="Kunihiro T."/>
            <person name="Iino T."/>
            <person name="Yuki M."/>
            <person name="Ohkuma M."/>
        </authorList>
    </citation>
    <scope>NUCLEOTIDE SEQUENCE [LARGE SCALE GENOMIC DNA]</scope>
    <source>
        <strain evidence="8 9">6FBBBH3</strain>
    </source>
</reference>
<dbReference type="AlphaFoldDB" id="A0A2Z6IDA2"/>
<dbReference type="PRINTS" id="PR00969">
    <property type="entry name" value="CHAPERONPILI"/>
</dbReference>
<gene>
    <name evidence="8" type="ORF">SUTMEG_15280</name>
</gene>
<evidence type="ECO:0000256" key="5">
    <source>
        <dbReference type="ARBA" id="ARBA00023186"/>
    </source>
</evidence>
<dbReference type="Gene3D" id="2.60.40.10">
    <property type="entry name" value="Immunoglobulins"/>
    <property type="match status" value="2"/>
</dbReference>
<protein>
    <recommendedName>
        <fullName evidence="7">Pili assembly chaperone N-terminal domain-containing protein</fullName>
    </recommendedName>
</protein>
<dbReference type="PANTHER" id="PTHR30251">
    <property type="entry name" value="PILUS ASSEMBLY CHAPERONE"/>
    <property type="match status" value="1"/>
</dbReference>
<dbReference type="Proteomes" id="UP000271003">
    <property type="component" value="Chromosome"/>
</dbReference>
<feature type="domain" description="Pili assembly chaperone N-terminal" evidence="7">
    <location>
        <begin position="31"/>
        <end position="149"/>
    </location>
</feature>
<feature type="signal peptide" evidence="6">
    <location>
        <begin position="1"/>
        <end position="23"/>
    </location>
</feature>
<dbReference type="InterPro" id="IPR036316">
    <property type="entry name" value="Pili_assmbl_chap_C_dom_sf"/>
</dbReference>
<dbReference type="Pfam" id="PF00345">
    <property type="entry name" value="PapD_N"/>
    <property type="match status" value="1"/>
</dbReference>
<dbReference type="OrthoDB" id="9131059at2"/>
<comment type="subcellular location">
    <subcellularLocation>
        <location evidence="1">Periplasm</location>
    </subcellularLocation>
</comment>
<evidence type="ECO:0000256" key="3">
    <source>
        <dbReference type="ARBA" id="ARBA00022729"/>
    </source>
</evidence>
<dbReference type="GO" id="GO:0030288">
    <property type="term" value="C:outer membrane-bounded periplasmic space"/>
    <property type="evidence" value="ECO:0007669"/>
    <property type="project" value="InterPro"/>
</dbReference>
<dbReference type="PANTHER" id="PTHR30251:SF0">
    <property type="entry name" value="FIMBRIAL CHAPERONE PROTEIN ELFD-RELATED"/>
    <property type="match status" value="1"/>
</dbReference>
<keyword evidence="4" id="KW-0574">Periplasm</keyword>
<organism evidence="8 9">
    <name type="scientific">Sutterella megalosphaeroides</name>
    <dbReference type="NCBI Taxonomy" id="2494234"/>
    <lineage>
        <taxon>Bacteria</taxon>
        <taxon>Pseudomonadati</taxon>
        <taxon>Pseudomonadota</taxon>
        <taxon>Betaproteobacteria</taxon>
        <taxon>Burkholderiales</taxon>
        <taxon>Sutterellaceae</taxon>
        <taxon>Sutterella</taxon>
    </lineage>
</organism>